<proteinExistence type="predicted"/>
<evidence type="ECO:0000313" key="2">
    <source>
        <dbReference type="Proteomes" id="UP000003835"/>
    </source>
</evidence>
<organism evidence="1 2">
    <name type="scientific">Coleofasciculus chthonoplastes PCC 7420</name>
    <dbReference type="NCBI Taxonomy" id="118168"/>
    <lineage>
        <taxon>Bacteria</taxon>
        <taxon>Bacillati</taxon>
        <taxon>Cyanobacteriota</taxon>
        <taxon>Cyanophyceae</taxon>
        <taxon>Coleofasciculales</taxon>
        <taxon>Coleofasciculaceae</taxon>
        <taxon>Coleofasciculus</taxon>
    </lineage>
</organism>
<evidence type="ECO:0000313" key="1">
    <source>
        <dbReference type="EMBL" id="EDX70915.1"/>
    </source>
</evidence>
<dbReference type="HOGENOM" id="CLU_3268501_0_0_3"/>
<dbReference type="STRING" id="118168.MC7420_8125"/>
<dbReference type="Proteomes" id="UP000003835">
    <property type="component" value="Unassembled WGS sequence"/>
</dbReference>
<accession>B4W4L2</accession>
<protein>
    <submittedName>
        <fullName evidence="1">Uncharacterized protein</fullName>
    </submittedName>
</protein>
<dbReference type="EMBL" id="DS989879">
    <property type="protein sequence ID" value="EDX70915.1"/>
    <property type="molecule type" value="Genomic_DNA"/>
</dbReference>
<sequence length="41" mass="4585">MYRSAIAIFEPPCLCTIDETYLIDVAQPAPTQFNRLSLALV</sequence>
<reference evidence="1 2" key="1">
    <citation type="submission" date="2008-07" db="EMBL/GenBank/DDBJ databases">
        <authorList>
            <person name="Tandeau de Marsac N."/>
            <person name="Ferriera S."/>
            <person name="Johnson J."/>
            <person name="Kravitz S."/>
            <person name="Beeson K."/>
            <person name="Sutton G."/>
            <person name="Rogers Y.-H."/>
            <person name="Friedman R."/>
            <person name="Frazier M."/>
            <person name="Venter J.C."/>
        </authorList>
    </citation>
    <scope>NUCLEOTIDE SEQUENCE [LARGE SCALE GENOMIC DNA]</scope>
    <source>
        <strain evidence="1 2">PCC 7420</strain>
    </source>
</reference>
<name>B4W4L2_9CYAN</name>
<keyword evidence="2" id="KW-1185">Reference proteome</keyword>
<gene>
    <name evidence="1" type="ORF">MC7420_8125</name>
</gene>
<dbReference type="AlphaFoldDB" id="B4W4L2"/>